<comment type="caution">
    <text evidence="1">The sequence shown here is derived from an EMBL/GenBank/DDBJ whole genome shotgun (WGS) entry which is preliminary data.</text>
</comment>
<dbReference type="Proteomes" id="UP001056778">
    <property type="component" value="Chromosome 3"/>
</dbReference>
<accession>A0ACB9TFK3</accession>
<protein>
    <submittedName>
        <fullName evidence="1">Receptor-type tyrosine-protein phosphatase</fullName>
    </submittedName>
</protein>
<name>A0ACB9TFK3_HOLOL</name>
<evidence type="ECO:0000313" key="1">
    <source>
        <dbReference type="EMBL" id="KAI4465569.1"/>
    </source>
</evidence>
<keyword evidence="2" id="KW-1185">Reference proteome</keyword>
<organism evidence="1 2">
    <name type="scientific">Holotrichia oblita</name>
    <name type="common">Chafer beetle</name>
    <dbReference type="NCBI Taxonomy" id="644536"/>
    <lineage>
        <taxon>Eukaryota</taxon>
        <taxon>Metazoa</taxon>
        <taxon>Ecdysozoa</taxon>
        <taxon>Arthropoda</taxon>
        <taxon>Hexapoda</taxon>
        <taxon>Insecta</taxon>
        <taxon>Pterygota</taxon>
        <taxon>Neoptera</taxon>
        <taxon>Endopterygota</taxon>
        <taxon>Coleoptera</taxon>
        <taxon>Polyphaga</taxon>
        <taxon>Scarabaeiformia</taxon>
        <taxon>Scarabaeidae</taxon>
        <taxon>Melolonthinae</taxon>
        <taxon>Holotrichia</taxon>
    </lineage>
</organism>
<reference evidence="1" key="1">
    <citation type="submission" date="2022-04" db="EMBL/GenBank/DDBJ databases">
        <title>Chromosome-scale genome assembly of Holotrichia oblita Faldermann.</title>
        <authorList>
            <person name="Rongchong L."/>
        </authorList>
    </citation>
    <scope>NUCLEOTIDE SEQUENCE</scope>
    <source>
        <strain evidence="1">81SQS9</strain>
    </source>
</reference>
<dbReference type="EMBL" id="CM043017">
    <property type="protein sequence ID" value="KAI4465569.1"/>
    <property type="molecule type" value="Genomic_DNA"/>
</dbReference>
<keyword evidence="1" id="KW-0675">Receptor</keyword>
<evidence type="ECO:0000313" key="2">
    <source>
        <dbReference type="Proteomes" id="UP001056778"/>
    </source>
</evidence>
<sequence>MDHTYEELDLLPEVADNSKVPDVQSNKYSNRIVLQDLQNYVKRCLENQELEKQYEMMPMGQTQNWKCGMEPENKSKNRYKNVAAYDHTRVKLKVSNEGAVSDYINANYIDGYDVNKAYIATQGPKTNTINDFWQMVWQENVEYIIMIANITEGGKKKVEQYWPNITETNIYGNYTVTFTEILVFPEYGIKTFKVSYKDKERTVYHLHFTCWPDHGVPFYAQSLAPFLKRTITIPYSKAPIVVHCSAGIGRTGTLILSDICLRMAAKTGEVDVSYNLYKLRNQRINMVDNINQYKLVHLVLLHCLIVPDCTIQCTEHMEDDVNIALSDKIHNQMKYIEDSFWQDEAMRSVSTKIDEPVIKEKNRFENIVPDKYARIALAPYPVSDASSKYINAIKVDGFCVSFRFIVTQYPLSNTVGDFWRVIDQYEISVIICLNDLDLSDESCCTFYPKLAEQMQPTPYLKVECTNVSKETYYNITTINIQNFEKVRITEYYYKVIVPMHETLLFKNCITNCLLQFRAILYCLNPQAQQQRIIKIVHLNKWKYSEEYPETPTALLMTYEEMNYLGKSSNTILVACLDGTRASGLFTALCCLIDKIKMEQICDVCLAVRTVRHSRGEFVRRSEQFAFLYKCGLEYVQQFEMYSNFSSQKK</sequence>
<gene>
    <name evidence="1" type="ORF">MML48_3g00018365</name>
</gene>
<proteinExistence type="predicted"/>